<feature type="domain" description="Formyl transferase N-terminal" evidence="1">
    <location>
        <begin position="67"/>
        <end position="173"/>
    </location>
</feature>
<reference evidence="3 4" key="1">
    <citation type="journal article" date="2009" name="PLoS ONE">
        <title>The complete genome of Teredinibacter turnerae T7901: an intracellular endosymbiont of marine wood-boring bivalves (shipworms).</title>
        <authorList>
            <person name="Yang J.C."/>
            <person name="Madupu R."/>
            <person name="Durkin A.S."/>
            <person name="Ekborg N.A."/>
            <person name="Pedamallu C.S."/>
            <person name="Hostetler J.B."/>
            <person name="Radune D."/>
            <person name="Toms B.S."/>
            <person name="Henrissat B."/>
            <person name="Coutinho P.M."/>
            <person name="Schwarz S."/>
            <person name="Field L."/>
            <person name="Trindade-Silva A.E."/>
            <person name="Soares C.A.G."/>
            <person name="Elshahawi S."/>
            <person name="Hanora A."/>
            <person name="Schmidt E.W."/>
            <person name="Haygood M.G."/>
            <person name="Posfai J."/>
            <person name="Benner J."/>
            <person name="Madinger C."/>
            <person name="Nove J."/>
            <person name="Anton B."/>
            <person name="Chaudhary K."/>
            <person name="Foster J."/>
            <person name="Holman A."/>
            <person name="Kumar S."/>
            <person name="Lessard P.A."/>
            <person name="Luyten Y.A."/>
            <person name="Slatko B."/>
            <person name="Wood N."/>
            <person name="Wu B."/>
            <person name="Teplitski M."/>
            <person name="Mougous J.D."/>
            <person name="Ward N."/>
            <person name="Eisen J.A."/>
            <person name="Badger J.H."/>
            <person name="Distel D.L."/>
        </authorList>
    </citation>
    <scope>NUCLEOTIDE SEQUENCE [LARGE SCALE GENOMIC DNA]</scope>
    <source>
        <strain evidence="4">ATCC 39867 / T7901</strain>
    </source>
</reference>
<protein>
    <submittedName>
        <fullName evidence="3">Bifunctional polymyxin resistance protein ArnA</fullName>
    </submittedName>
</protein>
<dbReference type="InterPro" id="IPR002376">
    <property type="entry name" value="Formyl_transf_N"/>
</dbReference>
<accession>C5BRC6</accession>
<dbReference type="eggNOG" id="COG0223">
    <property type="taxonomic scope" value="Bacteria"/>
</dbReference>
<dbReference type="Proteomes" id="UP000009080">
    <property type="component" value="Chromosome"/>
</dbReference>
<dbReference type="Pfam" id="PF00551">
    <property type="entry name" value="Formyl_trans_N"/>
    <property type="match status" value="1"/>
</dbReference>
<dbReference type="GO" id="GO:0005829">
    <property type="term" value="C:cytosol"/>
    <property type="evidence" value="ECO:0007669"/>
    <property type="project" value="TreeGrafter"/>
</dbReference>
<feature type="domain" description="Formyl transferase C-terminal" evidence="2">
    <location>
        <begin position="219"/>
        <end position="300"/>
    </location>
</feature>
<gene>
    <name evidence="3" type="ordered locus">TERTU_3501</name>
</gene>
<evidence type="ECO:0000259" key="2">
    <source>
        <dbReference type="Pfam" id="PF02911"/>
    </source>
</evidence>
<dbReference type="Pfam" id="PF02911">
    <property type="entry name" value="Formyl_trans_C"/>
    <property type="match status" value="1"/>
</dbReference>
<dbReference type="Gene3D" id="3.40.50.12230">
    <property type="match status" value="1"/>
</dbReference>
<dbReference type="STRING" id="377629.TERTU_3501"/>
<name>C5BRC6_TERTT</name>
<dbReference type="SUPFAM" id="SSF50486">
    <property type="entry name" value="FMT C-terminal domain-like"/>
    <property type="match status" value="1"/>
</dbReference>
<dbReference type="EMBL" id="CP001614">
    <property type="protein sequence ID" value="ACR14441.1"/>
    <property type="molecule type" value="Genomic_DNA"/>
</dbReference>
<keyword evidence="4" id="KW-1185">Reference proteome</keyword>
<dbReference type="InterPro" id="IPR005793">
    <property type="entry name" value="Formyl_trans_C"/>
</dbReference>
<sequence>MNDNNTKPLVVFTASSLALPLLNQLQKNGQLTTVVLPALESSSPFAHEVFNLRARLQEKGIPYLNCGKEQLSELVHDLDRMQVEVGVIFTYPHVLPEKLLAYFAHGVFNLHGSRLPAYPGPCPLYWQIRNREPVLTLTLHKATNEPDQGDIVATREIPIHPLDTLQSLSNQMAWLALPLIAELQQVLAGQKLTYQPQLTADKNWESMPGKNYARRPRASDLQIIWHNMSAEAISAMCRAGAGQPFSALFYYNNCPLLLQQATPVDYPQFGITAGTILFIGEPEGLIVATRENAVRLDIISCADGLFTGYAFAERFSLDAGIQLKS</sequence>
<dbReference type="SUPFAM" id="SSF53328">
    <property type="entry name" value="Formyltransferase"/>
    <property type="match status" value="1"/>
</dbReference>
<dbReference type="AlphaFoldDB" id="C5BRC6"/>
<evidence type="ECO:0000313" key="4">
    <source>
        <dbReference type="Proteomes" id="UP000009080"/>
    </source>
</evidence>
<dbReference type="PANTHER" id="PTHR11138">
    <property type="entry name" value="METHIONYL-TRNA FORMYLTRANSFERASE"/>
    <property type="match status" value="1"/>
</dbReference>
<dbReference type="InterPro" id="IPR036477">
    <property type="entry name" value="Formyl_transf_N_sf"/>
</dbReference>
<dbReference type="PANTHER" id="PTHR11138:SF5">
    <property type="entry name" value="METHIONYL-TRNA FORMYLTRANSFERASE, MITOCHONDRIAL"/>
    <property type="match status" value="1"/>
</dbReference>
<organism evidence="3 4">
    <name type="scientific">Teredinibacter turnerae (strain ATCC 39867 / T7901)</name>
    <dbReference type="NCBI Taxonomy" id="377629"/>
    <lineage>
        <taxon>Bacteria</taxon>
        <taxon>Pseudomonadati</taxon>
        <taxon>Pseudomonadota</taxon>
        <taxon>Gammaproteobacteria</taxon>
        <taxon>Cellvibrionales</taxon>
        <taxon>Cellvibrionaceae</taxon>
        <taxon>Teredinibacter</taxon>
    </lineage>
</organism>
<evidence type="ECO:0000313" key="3">
    <source>
        <dbReference type="EMBL" id="ACR14441.1"/>
    </source>
</evidence>
<dbReference type="KEGG" id="ttu:TERTU_3501"/>
<dbReference type="CDD" id="cd08823">
    <property type="entry name" value="FMT_core_like_5"/>
    <property type="match status" value="1"/>
</dbReference>
<dbReference type="OrthoDB" id="9802815at2"/>
<evidence type="ECO:0000259" key="1">
    <source>
        <dbReference type="Pfam" id="PF00551"/>
    </source>
</evidence>
<dbReference type="RefSeq" id="WP_015820555.1">
    <property type="nucleotide sequence ID" value="NC_012997.1"/>
</dbReference>
<dbReference type="GO" id="GO:0004479">
    <property type="term" value="F:methionyl-tRNA formyltransferase activity"/>
    <property type="evidence" value="ECO:0007669"/>
    <property type="project" value="TreeGrafter"/>
</dbReference>
<proteinExistence type="predicted"/>
<dbReference type="InterPro" id="IPR011034">
    <property type="entry name" value="Formyl_transferase-like_C_sf"/>
</dbReference>
<dbReference type="HOGENOM" id="CLU_033347_2_1_6"/>